<accession>T1BDI3</accession>
<gene>
    <name evidence="1" type="ORF">B1A_06030</name>
</gene>
<dbReference type="EMBL" id="AUZX01004389">
    <property type="protein sequence ID" value="EQD70961.1"/>
    <property type="molecule type" value="Genomic_DNA"/>
</dbReference>
<dbReference type="Gene3D" id="3.40.50.410">
    <property type="entry name" value="von Willebrand factor, type A domain"/>
    <property type="match status" value="1"/>
</dbReference>
<protein>
    <submittedName>
        <fullName evidence="1">Type 4 fimbrial biogenesis protein PilY1</fullName>
    </submittedName>
</protein>
<sequence>MQTKPNPSGYTSAQLAGCNINRYVILITDGLPTMDASGGNWPPLGSLSAAGFGVSATFDPTTGALTTTNDQALTDTISAITALNTAGIKTFVVGLGAAVNPSLNNVAAQTLNAMAVAGGTYSPTLNTPPINVGYGTGTLPAGYLAATSPAALVTALNTVLVQIQAVTQSTTSAAVNSATISSNTTIYQTRYTSSDTPYQDWTGNLLAFPICSLAIQQQEQLNHLPVCVLGTVSTATSNATWQAELQLDQQVCGAGVVEPLGGPNGGAGGCANNIANRFIATWNPASDTGVPFEWANLSPAQQAQLGSTTPVGQNVLDYLRGDTALEQRNGGTYRNRSHLLGDITDSNPIYVGVPDGPYSDASYLAFVTAQATRTPA</sequence>
<evidence type="ECO:0000313" key="1">
    <source>
        <dbReference type="EMBL" id="EQD70961.1"/>
    </source>
</evidence>
<reference evidence="1" key="2">
    <citation type="journal article" date="2014" name="ISME J.">
        <title>Microbial stratification in low pH oxic and suboxic macroscopic growths along an acid mine drainage.</title>
        <authorList>
            <person name="Mendez-Garcia C."/>
            <person name="Mesa V."/>
            <person name="Sprenger R.R."/>
            <person name="Richter M."/>
            <person name="Diez M.S."/>
            <person name="Solano J."/>
            <person name="Bargiela R."/>
            <person name="Golyshina O.V."/>
            <person name="Manteca A."/>
            <person name="Ramos J.L."/>
            <person name="Gallego J.R."/>
            <person name="Llorente I."/>
            <person name="Martins Dos Santos V.A."/>
            <person name="Jensen O.N."/>
            <person name="Pelaez A.I."/>
            <person name="Sanchez J."/>
            <person name="Ferrer M."/>
        </authorList>
    </citation>
    <scope>NUCLEOTIDE SEQUENCE</scope>
</reference>
<comment type="caution">
    <text evidence="1">The sequence shown here is derived from an EMBL/GenBank/DDBJ whole genome shotgun (WGS) entry which is preliminary data.</text>
</comment>
<name>T1BDI3_9ZZZZ</name>
<proteinExistence type="predicted"/>
<dbReference type="AlphaFoldDB" id="T1BDI3"/>
<feature type="non-terminal residue" evidence="1">
    <location>
        <position position="376"/>
    </location>
</feature>
<organism evidence="1">
    <name type="scientific">mine drainage metagenome</name>
    <dbReference type="NCBI Taxonomy" id="410659"/>
    <lineage>
        <taxon>unclassified sequences</taxon>
        <taxon>metagenomes</taxon>
        <taxon>ecological metagenomes</taxon>
    </lineage>
</organism>
<dbReference type="InterPro" id="IPR036465">
    <property type="entry name" value="vWFA_dom_sf"/>
</dbReference>
<dbReference type="SUPFAM" id="SSF53300">
    <property type="entry name" value="vWA-like"/>
    <property type="match status" value="1"/>
</dbReference>
<reference evidence="1" key="1">
    <citation type="submission" date="2013-08" db="EMBL/GenBank/DDBJ databases">
        <authorList>
            <person name="Mendez C."/>
            <person name="Richter M."/>
            <person name="Ferrer M."/>
            <person name="Sanchez J."/>
        </authorList>
    </citation>
    <scope>NUCLEOTIDE SEQUENCE</scope>
</reference>